<evidence type="ECO:0000313" key="3">
    <source>
        <dbReference type="EMBL" id="MBB4109195.1"/>
    </source>
</evidence>
<dbReference type="PANTHER" id="PTHR43685:SF2">
    <property type="entry name" value="GLYCOSYLTRANSFERASE 2-LIKE DOMAIN-CONTAINING PROTEIN"/>
    <property type="match status" value="1"/>
</dbReference>
<evidence type="ECO:0000313" key="4">
    <source>
        <dbReference type="Proteomes" id="UP000532273"/>
    </source>
</evidence>
<dbReference type="InterPro" id="IPR050834">
    <property type="entry name" value="Glycosyltransf_2"/>
</dbReference>
<dbReference type="Gene3D" id="3.90.550.10">
    <property type="entry name" value="Spore Coat Polysaccharide Biosynthesis Protein SpsA, Chain A"/>
    <property type="match status" value="1"/>
</dbReference>
<keyword evidence="3" id="KW-0808">Transferase</keyword>
<dbReference type="Pfam" id="PF00535">
    <property type="entry name" value="Glycos_transf_2"/>
    <property type="match status" value="1"/>
</dbReference>
<dbReference type="InterPro" id="IPR001173">
    <property type="entry name" value="Glyco_trans_2-like"/>
</dbReference>
<protein>
    <submittedName>
        <fullName evidence="2">Glycosyl transferase</fullName>
    </submittedName>
    <submittedName>
        <fullName evidence="3">Glycosyltransferase involved in cell wall biosynthesis</fullName>
    </submittedName>
</protein>
<proteinExistence type="predicted"/>
<evidence type="ECO:0000313" key="5">
    <source>
        <dbReference type="Proteomes" id="UP000642938"/>
    </source>
</evidence>
<evidence type="ECO:0000313" key="2">
    <source>
        <dbReference type="EMBL" id="GGH10863.1"/>
    </source>
</evidence>
<gene>
    <name evidence="2" type="ORF">GCM10007422_29750</name>
    <name evidence="3" type="ORF">GGQ60_003204</name>
</gene>
<dbReference type="Proteomes" id="UP000642938">
    <property type="component" value="Unassembled WGS sequence"/>
</dbReference>
<dbReference type="AlphaFoldDB" id="A0A7W6KCI3"/>
<keyword evidence="5" id="KW-1185">Reference proteome</keyword>
<reference evidence="2" key="1">
    <citation type="journal article" date="2014" name="Int. J. Syst. Evol. Microbiol.">
        <title>Complete genome of a new Firmicutes species belonging to the dominant human colonic microbiota ('Ruminococcus bicirculans') reveals two chromosomes and a selective capacity to utilize plant glucans.</title>
        <authorList>
            <consortium name="NISC Comparative Sequencing Program"/>
            <person name="Wegmann U."/>
            <person name="Louis P."/>
            <person name="Goesmann A."/>
            <person name="Henrissat B."/>
            <person name="Duncan S.H."/>
            <person name="Flint H.J."/>
        </authorList>
    </citation>
    <scope>NUCLEOTIDE SEQUENCE</scope>
    <source>
        <strain evidence="2">CGMCC 1.15287</strain>
    </source>
</reference>
<reference evidence="5" key="2">
    <citation type="journal article" date="2019" name="Int. J. Syst. Evol. Microbiol.">
        <title>The Global Catalogue of Microorganisms (GCM) 10K type strain sequencing project: providing services to taxonomists for standard genome sequencing and annotation.</title>
        <authorList>
            <consortium name="The Broad Institute Genomics Platform"/>
            <consortium name="The Broad Institute Genome Sequencing Center for Infectious Disease"/>
            <person name="Wu L."/>
            <person name="Ma J."/>
        </authorList>
    </citation>
    <scope>NUCLEOTIDE SEQUENCE [LARGE SCALE GENOMIC DNA]</scope>
    <source>
        <strain evidence="5">CGMCC 1.15287</strain>
    </source>
</reference>
<dbReference type="EMBL" id="JACIEF010000003">
    <property type="protein sequence ID" value="MBB4109195.1"/>
    <property type="molecule type" value="Genomic_DNA"/>
</dbReference>
<comment type="caution">
    <text evidence="3">The sequence shown here is derived from an EMBL/GenBank/DDBJ whole genome shotgun (WGS) entry which is preliminary data.</text>
</comment>
<reference evidence="3 4" key="3">
    <citation type="submission" date="2020-08" db="EMBL/GenBank/DDBJ databases">
        <title>Genomic Encyclopedia of Type Strains, Phase IV (KMG-IV): sequencing the most valuable type-strain genomes for metagenomic binning, comparative biology and taxonomic classification.</title>
        <authorList>
            <person name="Goeker M."/>
        </authorList>
    </citation>
    <scope>NUCLEOTIDE SEQUENCE [LARGE SCALE GENOMIC DNA]</scope>
    <source>
        <strain evidence="3 4">DSM 100774</strain>
    </source>
</reference>
<feature type="domain" description="Glycosyltransferase 2-like" evidence="1">
    <location>
        <begin position="7"/>
        <end position="132"/>
    </location>
</feature>
<dbReference type="SUPFAM" id="SSF53448">
    <property type="entry name" value="Nucleotide-diphospho-sugar transferases"/>
    <property type="match status" value="1"/>
</dbReference>
<accession>A0A7W6KCI3</accession>
<dbReference type="InterPro" id="IPR029044">
    <property type="entry name" value="Nucleotide-diphossugar_trans"/>
</dbReference>
<dbReference type="CDD" id="cd06433">
    <property type="entry name" value="GT_2_WfgS_like"/>
    <property type="match status" value="1"/>
</dbReference>
<dbReference type="GO" id="GO:0016740">
    <property type="term" value="F:transferase activity"/>
    <property type="evidence" value="ECO:0007669"/>
    <property type="project" value="UniProtKB-KW"/>
</dbReference>
<sequence>MMSKKLSIITINYNNKAGLEKTVQSVANQTWQDFEFIVIDGNSSDGSKDVLNAHSSFFSYAVSEPDSGIYNAMNKGIKISTGDYLMFLNSGDALIDNTILEKLNAELNGQYDIYYGDILQVDGIKQEIRTFPKKLNFAFFYEQNISHQASFIRAKLFKDIFLYNENFKIVSDWEFFTYAICKREASYKHLDCIIVTYDGTGISANSQNHPEINKEREASLNRYFPEFVKDYEYLKEIKFKKAEQFMHIKKYPIAYKILKAFMNIILLFLPKFNRS</sequence>
<name>A0A7W6KCI3_9SPHI</name>
<organism evidence="3 4">
    <name type="scientific">Pedobacter zeae</name>
    <dbReference type="NCBI Taxonomy" id="1737356"/>
    <lineage>
        <taxon>Bacteria</taxon>
        <taxon>Pseudomonadati</taxon>
        <taxon>Bacteroidota</taxon>
        <taxon>Sphingobacteriia</taxon>
        <taxon>Sphingobacteriales</taxon>
        <taxon>Sphingobacteriaceae</taxon>
        <taxon>Pedobacter</taxon>
    </lineage>
</organism>
<dbReference type="RefSeq" id="WP_183766060.1">
    <property type="nucleotide sequence ID" value="NZ_BMHZ01000003.1"/>
</dbReference>
<dbReference type="EMBL" id="BMHZ01000003">
    <property type="protein sequence ID" value="GGH10863.1"/>
    <property type="molecule type" value="Genomic_DNA"/>
</dbReference>
<evidence type="ECO:0000259" key="1">
    <source>
        <dbReference type="Pfam" id="PF00535"/>
    </source>
</evidence>
<reference evidence="2" key="4">
    <citation type="submission" date="2024-05" db="EMBL/GenBank/DDBJ databases">
        <authorList>
            <person name="Sun Q."/>
            <person name="Zhou Y."/>
        </authorList>
    </citation>
    <scope>NUCLEOTIDE SEQUENCE</scope>
    <source>
        <strain evidence="2">CGMCC 1.15287</strain>
    </source>
</reference>
<dbReference type="Proteomes" id="UP000532273">
    <property type="component" value="Unassembled WGS sequence"/>
</dbReference>
<dbReference type="PANTHER" id="PTHR43685">
    <property type="entry name" value="GLYCOSYLTRANSFERASE"/>
    <property type="match status" value="1"/>
</dbReference>